<name>A0ABY1Y486_9HYPH</name>
<comment type="caution">
    <text evidence="2">The sequence shown here is derived from an EMBL/GenBank/DDBJ whole genome shotgun (WGS) entry which is preliminary data.</text>
</comment>
<evidence type="ECO:0008006" key="4">
    <source>
        <dbReference type="Google" id="ProtNLM"/>
    </source>
</evidence>
<dbReference type="GeneID" id="301043786"/>
<proteinExistence type="predicted"/>
<evidence type="ECO:0000313" key="3">
    <source>
        <dbReference type="Proteomes" id="UP000294239"/>
    </source>
</evidence>
<dbReference type="Proteomes" id="UP000294239">
    <property type="component" value="Unassembled WGS sequence"/>
</dbReference>
<feature type="signal peptide" evidence="1">
    <location>
        <begin position="1"/>
        <end position="25"/>
    </location>
</feature>
<reference evidence="2 3" key="1">
    <citation type="submission" date="2019-02" db="EMBL/GenBank/DDBJ databases">
        <title>Current taxonomic status of genus Agrobacterium and description of Agrobacterium cavarae sp. nov. isolated from maize roots.</title>
        <authorList>
            <person name="Flores-Felix J.D."/>
            <person name="Menendez E."/>
            <person name="Ramirez-Bahena M.H."/>
            <person name="Garcia-Fraile P."/>
            <person name="Velazquez E."/>
        </authorList>
    </citation>
    <scope>NUCLEOTIDE SEQUENCE [LARGE SCALE GENOMIC DNA]</scope>
    <source>
        <strain evidence="2 3">RZME10</strain>
    </source>
</reference>
<accession>A0ABY1Y486</accession>
<evidence type="ECO:0000256" key="1">
    <source>
        <dbReference type="SAM" id="SignalP"/>
    </source>
</evidence>
<organism evidence="2 3">
    <name type="scientific">Agrobacterium cavarae</name>
    <dbReference type="NCBI Taxonomy" id="2528239"/>
    <lineage>
        <taxon>Bacteria</taxon>
        <taxon>Pseudomonadati</taxon>
        <taxon>Pseudomonadota</taxon>
        <taxon>Alphaproteobacteria</taxon>
        <taxon>Hyphomicrobiales</taxon>
        <taxon>Rhizobiaceae</taxon>
        <taxon>Rhizobium/Agrobacterium group</taxon>
        <taxon>Agrobacterium</taxon>
    </lineage>
</organism>
<sequence length="150" mass="15950">MIVMLLRTLRIAPASLLALTCVSQAAEVKVQQVQVAVLLDASKEPLIATAACDSGRNCGIISEPKLGITVGIELGQANGIDANTLTVACASPCSFHTGQARITFRGQETFNLFEGESPGVMHYLVQRPRKKIGEISVITVPSEPILRPPI</sequence>
<evidence type="ECO:0000313" key="2">
    <source>
        <dbReference type="EMBL" id="TBN08133.1"/>
    </source>
</evidence>
<feature type="chain" id="PRO_5047311070" description="Lipoprotein" evidence="1">
    <location>
        <begin position="26"/>
        <end position="150"/>
    </location>
</feature>
<keyword evidence="3" id="KW-1185">Reference proteome</keyword>
<gene>
    <name evidence="2" type="ORF">EYC79_21610</name>
</gene>
<dbReference type="RefSeq" id="WP_130979462.1">
    <property type="nucleotide sequence ID" value="NZ_SISF01000034.1"/>
</dbReference>
<keyword evidence="1" id="KW-0732">Signal</keyword>
<dbReference type="EMBL" id="SISF01000034">
    <property type="protein sequence ID" value="TBN08133.1"/>
    <property type="molecule type" value="Genomic_DNA"/>
</dbReference>
<protein>
    <recommendedName>
        <fullName evidence="4">Lipoprotein</fullName>
    </recommendedName>
</protein>